<evidence type="ECO:0000256" key="2">
    <source>
        <dbReference type="SAM" id="MobiDB-lite"/>
    </source>
</evidence>
<proteinExistence type="predicted"/>
<keyword evidence="1" id="KW-0694">RNA-binding</keyword>
<feature type="region of interest" description="Disordered" evidence="2">
    <location>
        <begin position="401"/>
        <end position="431"/>
    </location>
</feature>
<sequence length="431" mass="48199">MLLHSASPVSKVKRRPSICKNTAASNDANIKHQLVVDGLPQNPRINDVRSLFGRFGAVVQVRLEQELNRAFVAFSTAEALQMAVAAPPPRLLGEKLRVSLPKAKECVWGRRNQNKSKDAVGAVLPPTRMRSAKVDDSITQEKPVEMQTTTSCLQDLVKPRDHSRTHDVFSSRIQRRDQSEGTNDVKLYERRTATPATAFYCNAANLNEVRPEVQARMPADPPRPALRGTRLEKTNISWARRKTETVTEPLIYPNHIGLGAHLPRDHECRLNDILEKNGSTPPDNGAFSRWTQRLLPIESVVETESEAKSKPDSASDDQLGPNASSFHHNDASVPGPEARSNVEYSFPYVRVQLSLCPSDPLVWRKIPHYSFFGHIIVDSFSNCGNQSHFIESLNSSIHRLHTEDSRHRTKTSVLDGRRPHEDTDAIEATST</sequence>
<evidence type="ECO:0000256" key="1">
    <source>
        <dbReference type="PROSITE-ProRule" id="PRU00176"/>
    </source>
</evidence>
<dbReference type="EMBL" id="JAKROA010000017">
    <property type="protein sequence ID" value="KAL5103583.1"/>
    <property type="molecule type" value="Genomic_DNA"/>
</dbReference>
<evidence type="ECO:0000313" key="4">
    <source>
        <dbReference type="EMBL" id="KAL5103583.1"/>
    </source>
</evidence>
<feature type="region of interest" description="Disordered" evidence="2">
    <location>
        <begin position="159"/>
        <end position="182"/>
    </location>
</feature>
<name>A0ABR4Q2M2_9CEST</name>
<evidence type="ECO:0000313" key="5">
    <source>
        <dbReference type="Proteomes" id="UP001651158"/>
    </source>
</evidence>
<dbReference type="SMART" id="SM00360">
    <property type="entry name" value="RRM"/>
    <property type="match status" value="1"/>
</dbReference>
<keyword evidence="5" id="KW-1185">Reference proteome</keyword>
<evidence type="ECO:0000259" key="3">
    <source>
        <dbReference type="PROSITE" id="PS50102"/>
    </source>
</evidence>
<protein>
    <recommendedName>
        <fullName evidence="3">RRM domain-containing protein</fullName>
    </recommendedName>
</protein>
<accession>A0ABR4Q2M2</accession>
<dbReference type="InterPro" id="IPR012677">
    <property type="entry name" value="Nucleotide-bd_a/b_plait_sf"/>
</dbReference>
<feature type="domain" description="RRM" evidence="3">
    <location>
        <begin position="32"/>
        <end position="105"/>
    </location>
</feature>
<organism evidence="4 5">
    <name type="scientific">Taenia crassiceps</name>
    <dbReference type="NCBI Taxonomy" id="6207"/>
    <lineage>
        <taxon>Eukaryota</taxon>
        <taxon>Metazoa</taxon>
        <taxon>Spiralia</taxon>
        <taxon>Lophotrochozoa</taxon>
        <taxon>Platyhelminthes</taxon>
        <taxon>Cestoda</taxon>
        <taxon>Eucestoda</taxon>
        <taxon>Cyclophyllidea</taxon>
        <taxon>Taeniidae</taxon>
        <taxon>Taenia</taxon>
    </lineage>
</organism>
<gene>
    <name evidence="4" type="ORF">TcWFU_007591</name>
</gene>
<feature type="compositionally biased region" description="Basic and acidic residues" evidence="2">
    <location>
        <begin position="159"/>
        <end position="179"/>
    </location>
</feature>
<comment type="caution">
    <text evidence="4">The sequence shown here is derived from an EMBL/GenBank/DDBJ whole genome shotgun (WGS) entry which is preliminary data.</text>
</comment>
<dbReference type="CDD" id="cd00590">
    <property type="entry name" value="RRM_SF"/>
    <property type="match status" value="1"/>
</dbReference>
<dbReference type="InterPro" id="IPR035979">
    <property type="entry name" value="RBD_domain_sf"/>
</dbReference>
<reference evidence="4 5" key="1">
    <citation type="journal article" date="2022" name="Front. Cell. Infect. Microbiol.">
        <title>The Genomes of Two Strains of Taenia crassiceps the Animal Model for the Study of Human Cysticercosis.</title>
        <authorList>
            <person name="Bobes R.J."/>
            <person name="Estrada K."/>
            <person name="Rios-Valencia D.G."/>
            <person name="Calderon-Gallegos A."/>
            <person name="de la Torre P."/>
            <person name="Carrero J.C."/>
            <person name="Sanchez-Flores A."/>
            <person name="Laclette J.P."/>
        </authorList>
    </citation>
    <scope>NUCLEOTIDE SEQUENCE [LARGE SCALE GENOMIC DNA]</scope>
    <source>
        <strain evidence="4">WFUcys</strain>
    </source>
</reference>
<dbReference type="PROSITE" id="PS50102">
    <property type="entry name" value="RRM"/>
    <property type="match status" value="1"/>
</dbReference>
<dbReference type="Gene3D" id="3.30.70.330">
    <property type="match status" value="1"/>
</dbReference>
<dbReference type="Pfam" id="PF00076">
    <property type="entry name" value="RRM_1"/>
    <property type="match status" value="1"/>
</dbReference>
<dbReference type="Proteomes" id="UP001651158">
    <property type="component" value="Unassembled WGS sequence"/>
</dbReference>
<feature type="region of interest" description="Disordered" evidence="2">
    <location>
        <begin position="301"/>
        <end position="337"/>
    </location>
</feature>
<dbReference type="InterPro" id="IPR000504">
    <property type="entry name" value="RRM_dom"/>
</dbReference>
<dbReference type="SUPFAM" id="SSF54928">
    <property type="entry name" value="RNA-binding domain, RBD"/>
    <property type="match status" value="1"/>
</dbReference>